<dbReference type="Gene3D" id="3.80.10.10">
    <property type="entry name" value="Ribonuclease Inhibitor"/>
    <property type="match status" value="1"/>
</dbReference>
<protein>
    <recommendedName>
        <fullName evidence="1">F-box domain-containing protein</fullName>
    </recommendedName>
</protein>
<gene>
    <name evidence="2" type="ORF">M407DRAFT_17495</name>
</gene>
<dbReference type="Proteomes" id="UP000054248">
    <property type="component" value="Unassembled WGS sequence"/>
</dbReference>
<dbReference type="InterPro" id="IPR032675">
    <property type="entry name" value="LRR_dom_sf"/>
</dbReference>
<reference evidence="3" key="2">
    <citation type="submission" date="2015-01" db="EMBL/GenBank/DDBJ databases">
        <title>Evolutionary Origins and Diversification of the Mycorrhizal Mutualists.</title>
        <authorList>
            <consortium name="DOE Joint Genome Institute"/>
            <consortium name="Mycorrhizal Genomics Consortium"/>
            <person name="Kohler A."/>
            <person name="Kuo A."/>
            <person name="Nagy L.G."/>
            <person name="Floudas D."/>
            <person name="Copeland A."/>
            <person name="Barry K.W."/>
            <person name="Cichocki N."/>
            <person name="Veneault-Fourrey C."/>
            <person name="LaButti K."/>
            <person name="Lindquist E.A."/>
            <person name="Lipzen A."/>
            <person name="Lundell T."/>
            <person name="Morin E."/>
            <person name="Murat C."/>
            <person name="Riley R."/>
            <person name="Ohm R."/>
            <person name="Sun H."/>
            <person name="Tunlid A."/>
            <person name="Henrissat B."/>
            <person name="Grigoriev I.V."/>
            <person name="Hibbett D.S."/>
            <person name="Martin F."/>
        </authorList>
    </citation>
    <scope>NUCLEOTIDE SEQUENCE [LARGE SCALE GENOMIC DNA]</scope>
    <source>
        <strain evidence="3">MUT 4182</strain>
    </source>
</reference>
<accession>A0A0C3LHU2</accession>
<reference evidence="2 3" key="1">
    <citation type="submission" date="2014-04" db="EMBL/GenBank/DDBJ databases">
        <authorList>
            <consortium name="DOE Joint Genome Institute"/>
            <person name="Kuo A."/>
            <person name="Girlanda M."/>
            <person name="Perotto S."/>
            <person name="Kohler A."/>
            <person name="Nagy L.G."/>
            <person name="Floudas D."/>
            <person name="Copeland A."/>
            <person name="Barry K.W."/>
            <person name="Cichocki N."/>
            <person name="Veneault-Fourrey C."/>
            <person name="LaButti K."/>
            <person name="Lindquist E.A."/>
            <person name="Lipzen A."/>
            <person name="Lundell T."/>
            <person name="Morin E."/>
            <person name="Murat C."/>
            <person name="Sun H."/>
            <person name="Tunlid A."/>
            <person name="Henrissat B."/>
            <person name="Grigoriev I.V."/>
            <person name="Hibbett D.S."/>
            <person name="Martin F."/>
            <person name="Nordberg H.P."/>
            <person name="Cantor M.N."/>
            <person name="Hua S.X."/>
        </authorList>
    </citation>
    <scope>NUCLEOTIDE SEQUENCE [LARGE SCALE GENOMIC DNA]</scope>
    <source>
        <strain evidence="2 3">MUT 4182</strain>
    </source>
</reference>
<feature type="domain" description="F-box" evidence="1">
    <location>
        <begin position="68"/>
        <end position="128"/>
    </location>
</feature>
<organism evidence="2 3">
    <name type="scientific">Tulasnella calospora MUT 4182</name>
    <dbReference type="NCBI Taxonomy" id="1051891"/>
    <lineage>
        <taxon>Eukaryota</taxon>
        <taxon>Fungi</taxon>
        <taxon>Dikarya</taxon>
        <taxon>Basidiomycota</taxon>
        <taxon>Agaricomycotina</taxon>
        <taxon>Agaricomycetes</taxon>
        <taxon>Cantharellales</taxon>
        <taxon>Tulasnellaceae</taxon>
        <taxon>Tulasnella</taxon>
    </lineage>
</organism>
<keyword evidence="3" id="KW-1185">Reference proteome</keyword>
<dbReference type="OrthoDB" id="3224492at2759"/>
<sequence length="450" mass="51985">MEQSFNRLALERLADETAAQVFGVGFNDLHSFITQKCESREESDMVKPLDALLCRLFQHRNRLLRLHLLPDEILLYIFKLAIDFDWTTDITKNRVIHSELKVYYNSLNPVQRVCKRWHDIIVSYAPFWSLIDSKMPKDVIELTLARAQKSALSAGAHNVEPDELRQFTDRVLPLSDRIGSLTMDHRRAESEITALLWMGLPNIQNLQITDVDDPPNFEGFDESSDTIKLPSPRWIHLQNSTLPTVPTLYSQVEELILERPFETLTMSHIKLLVESAPRLRILRLDDIRHLDEESLGDLSSLAILAMPNLRLLHISRTNKDYVAWLLNLFQLSPCRSIRIDCWDWNGSSFQSQIRDRIWAALHSMTYSSFSLDIAPWAYKFQTRNVTIEINNSAPDRYGRWPDFFTDFVPRAGQGPIRVYIFLKCPRDAASELPNADCIKGLQNDSFVIMG</sequence>
<name>A0A0C3LHU2_9AGAM</name>
<dbReference type="EMBL" id="KN822947">
    <property type="protein sequence ID" value="KIO33543.1"/>
    <property type="molecule type" value="Genomic_DNA"/>
</dbReference>
<dbReference type="SUPFAM" id="SSF52047">
    <property type="entry name" value="RNI-like"/>
    <property type="match status" value="1"/>
</dbReference>
<dbReference type="HOGENOM" id="CLU_608583_0_0_1"/>
<dbReference type="Pfam" id="PF12937">
    <property type="entry name" value="F-box-like"/>
    <property type="match status" value="1"/>
</dbReference>
<dbReference type="InterPro" id="IPR001810">
    <property type="entry name" value="F-box_dom"/>
</dbReference>
<proteinExistence type="predicted"/>
<evidence type="ECO:0000313" key="3">
    <source>
        <dbReference type="Proteomes" id="UP000054248"/>
    </source>
</evidence>
<evidence type="ECO:0000259" key="1">
    <source>
        <dbReference type="Pfam" id="PF12937"/>
    </source>
</evidence>
<evidence type="ECO:0000313" key="2">
    <source>
        <dbReference type="EMBL" id="KIO33543.1"/>
    </source>
</evidence>
<dbReference type="AlphaFoldDB" id="A0A0C3LHU2"/>